<accession>A0A8T1VCP6</accession>
<evidence type="ECO:0000313" key="3">
    <source>
        <dbReference type="Proteomes" id="UP000694044"/>
    </source>
</evidence>
<organism evidence="2 3">
    <name type="scientific">Phytophthora pseudosyringae</name>
    <dbReference type="NCBI Taxonomy" id="221518"/>
    <lineage>
        <taxon>Eukaryota</taxon>
        <taxon>Sar</taxon>
        <taxon>Stramenopiles</taxon>
        <taxon>Oomycota</taxon>
        <taxon>Peronosporomycetes</taxon>
        <taxon>Peronosporales</taxon>
        <taxon>Peronosporaceae</taxon>
        <taxon>Phytophthora</taxon>
    </lineage>
</organism>
<evidence type="ECO:0000313" key="2">
    <source>
        <dbReference type="EMBL" id="KAG7377294.1"/>
    </source>
</evidence>
<reference evidence="2" key="1">
    <citation type="submission" date="2021-02" db="EMBL/GenBank/DDBJ databases">
        <authorList>
            <person name="Palmer J.M."/>
        </authorList>
    </citation>
    <scope>NUCLEOTIDE SEQUENCE</scope>
    <source>
        <strain evidence="2">SCRP734</strain>
    </source>
</reference>
<sequence>MRLFEEITSLEADGKLVVMSKKTDKEQTEKEKGSTRDKLMETAEKRLSERGKGAQRKVRETDKKRQRDETLGLIQKQLEWDAERLKEKVRSRELQQLQLEFERHKYEMKHVLHQKEIELQEAGFKAEREERQNDRQERNKQFDALVEMVK</sequence>
<proteinExistence type="predicted"/>
<comment type="caution">
    <text evidence="2">The sequence shown here is derived from an EMBL/GenBank/DDBJ whole genome shotgun (WGS) entry which is preliminary data.</text>
</comment>
<feature type="region of interest" description="Disordered" evidence="1">
    <location>
        <begin position="123"/>
        <end position="150"/>
    </location>
</feature>
<evidence type="ECO:0000256" key="1">
    <source>
        <dbReference type="SAM" id="MobiDB-lite"/>
    </source>
</evidence>
<dbReference type="AlphaFoldDB" id="A0A8T1VCP6"/>
<keyword evidence="3" id="KW-1185">Reference proteome</keyword>
<name>A0A8T1VCP6_9STRA</name>
<feature type="compositionally biased region" description="Basic and acidic residues" evidence="1">
    <location>
        <begin position="123"/>
        <end position="141"/>
    </location>
</feature>
<gene>
    <name evidence="2" type="ORF">PHYPSEUDO_011878</name>
</gene>
<dbReference type="EMBL" id="JAGDFM010000549">
    <property type="protein sequence ID" value="KAG7377294.1"/>
    <property type="molecule type" value="Genomic_DNA"/>
</dbReference>
<protein>
    <submittedName>
        <fullName evidence="2">Uncharacterized protein</fullName>
    </submittedName>
</protein>
<dbReference type="Proteomes" id="UP000694044">
    <property type="component" value="Unassembled WGS sequence"/>
</dbReference>
<feature type="region of interest" description="Disordered" evidence="1">
    <location>
        <begin position="21"/>
        <end position="68"/>
    </location>
</feature>